<evidence type="ECO:0000256" key="1">
    <source>
        <dbReference type="ARBA" id="ARBA00001917"/>
    </source>
</evidence>
<dbReference type="STRING" id="1464122.SAMN05421737_109101"/>
<feature type="domain" description="Flavin reductase like" evidence="4">
    <location>
        <begin position="13"/>
        <end position="187"/>
    </location>
</feature>
<evidence type="ECO:0000256" key="2">
    <source>
        <dbReference type="ARBA" id="ARBA00022630"/>
    </source>
</evidence>
<protein>
    <submittedName>
        <fullName evidence="5">NADH-FMN oxidoreductase RutF, flavin reductase (DIM6/NTAB) family</fullName>
    </submittedName>
</protein>
<comment type="similarity">
    <text evidence="3">Belongs to the flavoredoxin family.</text>
</comment>
<dbReference type="GO" id="GO:0010181">
    <property type="term" value="F:FMN binding"/>
    <property type="evidence" value="ECO:0007669"/>
    <property type="project" value="InterPro"/>
</dbReference>
<name>A0A1G6M5U8_9BACI</name>
<reference evidence="6" key="1">
    <citation type="submission" date="2016-09" db="EMBL/GenBank/DDBJ databases">
        <authorList>
            <person name="Varghese N."/>
            <person name="Submissions S."/>
        </authorList>
    </citation>
    <scope>NUCLEOTIDE SEQUENCE [LARGE SCALE GENOMIC DNA]</scope>
    <source>
        <strain evidence="6">25nlg</strain>
    </source>
</reference>
<dbReference type="InterPro" id="IPR052174">
    <property type="entry name" value="Flavoredoxin"/>
</dbReference>
<sequence length="198" mass="22070">METTVIEPKILYYGTPVILLNTLNEDGTVNISPMSSSWALGSFVTLGIGLGGKAIENLKRHPECVINVPSPALWKHVERIASYTGTDPVPDWKHELGFTYKKDKHEASGLTAVGAHDVAPSRLAECPLQLEAKVHHIREPEYASFFAIVETEVVCVHARKDIVLDEHHVDPSKWSPLIYNFRHYFGLAEQSLGKTFRA</sequence>
<dbReference type="InterPro" id="IPR012349">
    <property type="entry name" value="Split_barrel_FMN-bd"/>
</dbReference>
<dbReference type="PANTHER" id="PTHR43567">
    <property type="entry name" value="FLAVOREDOXIN-RELATED-RELATED"/>
    <property type="match status" value="1"/>
</dbReference>
<dbReference type="Pfam" id="PF01613">
    <property type="entry name" value="Flavin_Reduct"/>
    <property type="match status" value="1"/>
</dbReference>
<dbReference type="SUPFAM" id="SSF50475">
    <property type="entry name" value="FMN-binding split barrel"/>
    <property type="match status" value="1"/>
</dbReference>
<proteinExistence type="inferred from homology"/>
<dbReference type="EMBL" id="FMYM01000009">
    <property type="protein sequence ID" value="SDC50859.1"/>
    <property type="molecule type" value="Genomic_DNA"/>
</dbReference>
<dbReference type="OrthoDB" id="9794638at2"/>
<evidence type="ECO:0000313" key="6">
    <source>
        <dbReference type="Proteomes" id="UP000242662"/>
    </source>
</evidence>
<evidence type="ECO:0000313" key="5">
    <source>
        <dbReference type="EMBL" id="SDC50859.1"/>
    </source>
</evidence>
<dbReference type="Proteomes" id="UP000242662">
    <property type="component" value="Unassembled WGS sequence"/>
</dbReference>
<keyword evidence="2" id="KW-0285">Flavoprotein</keyword>
<keyword evidence="6" id="KW-1185">Reference proteome</keyword>
<accession>A0A1G6M5U8</accession>
<evidence type="ECO:0000259" key="4">
    <source>
        <dbReference type="Pfam" id="PF01613"/>
    </source>
</evidence>
<gene>
    <name evidence="5" type="ORF">SAMN05421737_109101</name>
</gene>
<evidence type="ECO:0000256" key="3">
    <source>
        <dbReference type="ARBA" id="ARBA00038054"/>
    </source>
</evidence>
<comment type="cofactor">
    <cofactor evidence="1">
        <name>FMN</name>
        <dbReference type="ChEBI" id="CHEBI:58210"/>
    </cofactor>
</comment>
<dbReference type="AlphaFoldDB" id="A0A1G6M5U8"/>
<dbReference type="Gene3D" id="2.30.110.10">
    <property type="entry name" value="Electron Transport, Fmn-binding Protein, Chain A"/>
    <property type="match status" value="1"/>
</dbReference>
<dbReference type="PANTHER" id="PTHR43567:SF1">
    <property type="entry name" value="FLAVOREDOXIN"/>
    <property type="match status" value="1"/>
</dbReference>
<dbReference type="InterPro" id="IPR002563">
    <property type="entry name" value="Flavin_Rdtase-like_dom"/>
</dbReference>
<organism evidence="5 6">
    <name type="scientific">Shouchella lonarensis</name>
    <dbReference type="NCBI Taxonomy" id="1464122"/>
    <lineage>
        <taxon>Bacteria</taxon>
        <taxon>Bacillati</taxon>
        <taxon>Bacillota</taxon>
        <taxon>Bacilli</taxon>
        <taxon>Bacillales</taxon>
        <taxon>Bacillaceae</taxon>
        <taxon>Shouchella</taxon>
    </lineage>
</organism>
<dbReference type="GO" id="GO:0016646">
    <property type="term" value="F:oxidoreductase activity, acting on the CH-NH group of donors, NAD or NADP as acceptor"/>
    <property type="evidence" value="ECO:0007669"/>
    <property type="project" value="UniProtKB-ARBA"/>
</dbReference>
<dbReference type="RefSeq" id="WP_090776268.1">
    <property type="nucleotide sequence ID" value="NZ_FMYM01000009.1"/>
</dbReference>